<feature type="domain" description="MADS-box" evidence="6">
    <location>
        <begin position="8"/>
        <end position="55"/>
    </location>
</feature>
<dbReference type="OrthoDB" id="601557at2759"/>
<keyword evidence="4" id="KW-0804">Transcription</keyword>
<dbReference type="GO" id="GO:0046983">
    <property type="term" value="F:protein dimerization activity"/>
    <property type="evidence" value="ECO:0007669"/>
    <property type="project" value="InterPro"/>
</dbReference>
<evidence type="ECO:0000256" key="1">
    <source>
        <dbReference type="ARBA" id="ARBA00004123"/>
    </source>
</evidence>
<dbReference type="SMART" id="SM00432">
    <property type="entry name" value="MADS"/>
    <property type="match status" value="1"/>
</dbReference>
<reference evidence="8" key="2">
    <citation type="submission" date="2025-08" db="UniProtKB">
        <authorList>
            <consortium name="RefSeq"/>
        </authorList>
    </citation>
    <scope>IDENTIFICATION</scope>
    <source>
        <tissue evidence="8">Leaf</tissue>
    </source>
</reference>
<dbReference type="CDD" id="cd00266">
    <property type="entry name" value="MADS_SRF_like"/>
    <property type="match status" value="1"/>
</dbReference>
<dbReference type="KEGG" id="rsz:108815314"/>
<dbReference type="InterPro" id="IPR033897">
    <property type="entry name" value="SRF-like_MADS-box"/>
</dbReference>
<evidence type="ECO:0000256" key="2">
    <source>
        <dbReference type="ARBA" id="ARBA00023015"/>
    </source>
</evidence>
<evidence type="ECO:0000256" key="3">
    <source>
        <dbReference type="ARBA" id="ARBA00023125"/>
    </source>
</evidence>
<reference evidence="7" key="1">
    <citation type="journal article" date="2019" name="Database">
        <title>The radish genome database (RadishGD): an integrated information resource for radish genomics.</title>
        <authorList>
            <person name="Yu H.J."/>
            <person name="Baek S."/>
            <person name="Lee Y.J."/>
            <person name="Cho A."/>
            <person name="Mun J.H."/>
        </authorList>
    </citation>
    <scope>NUCLEOTIDE SEQUENCE [LARGE SCALE GENOMIC DNA]</scope>
    <source>
        <strain evidence="7">cv. WK10039</strain>
    </source>
</reference>
<organism evidence="7 8">
    <name type="scientific">Raphanus sativus</name>
    <name type="common">Radish</name>
    <name type="synonym">Raphanus raphanistrum var. sativus</name>
    <dbReference type="NCBI Taxonomy" id="3726"/>
    <lineage>
        <taxon>Eukaryota</taxon>
        <taxon>Viridiplantae</taxon>
        <taxon>Streptophyta</taxon>
        <taxon>Embryophyta</taxon>
        <taxon>Tracheophyta</taxon>
        <taxon>Spermatophyta</taxon>
        <taxon>Magnoliopsida</taxon>
        <taxon>eudicotyledons</taxon>
        <taxon>Gunneridae</taxon>
        <taxon>Pentapetalae</taxon>
        <taxon>rosids</taxon>
        <taxon>malvids</taxon>
        <taxon>Brassicales</taxon>
        <taxon>Brassicaceae</taxon>
        <taxon>Brassiceae</taxon>
        <taxon>Raphanus</taxon>
    </lineage>
</organism>
<dbReference type="GO" id="GO:0005634">
    <property type="term" value="C:nucleus"/>
    <property type="evidence" value="ECO:0007669"/>
    <property type="project" value="UniProtKB-SubCell"/>
</dbReference>
<evidence type="ECO:0000313" key="8">
    <source>
        <dbReference type="RefSeq" id="XP_018443457.1"/>
    </source>
</evidence>
<dbReference type="Gene3D" id="3.40.1810.10">
    <property type="entry name" value="Transcription factor, MADS-box"/>
    <property type="match status" value="1"/>
</dbReference>
<dbReference type="Proteomes" id="UP000504610">
    <property type="component" value="Chromosome 7"/>
</dbReference>
<proteinExistence type="predicted"/>
<gene>
    <name evidence="8" type="primary">LOC108815314</name>
</gene>
<dbReference type="PROSITE" id="PS50066">
    <property type="entry name" value="MADS_BOX_2"/>
    <property type="match status" value="1"/>
</dbReference>
<dbReference type="AlphaFoldDB" id="A0A6J0K673"/>
<evidence type="ECO:0000259" key="6">
    <source>
        <dbReference type="PROSITE" id="PS50066"/>
    </source>
</evidence>
<comment type="subcellular location">
    <subcellularLocation>
        <location evidence="1">Nucleus</location>
    </subcellularLocation>
</comment>
<keyword evidence="5" id="KW-0539">Nucleus</keyword>
<keyword evidence="2" id="KW-0805">Transcription regulation</keyword>
<dbReference type="GO" id="GO:0045944">
    <property type="term" value="P:positive regulation of transcription by RNA polymerase II"/>
    <property type="evidence" value="ECO:0007669"/>
    <property type="project" value="InterPro"/>
</dbReference>
<dbReference type="GeneID" id="108815314"/>
<dbReference type="RefSeq" id="XP_018443457.1">
    <property type="nucleotide sequence ID" value="XM_018587955.2"/>
</dbReference>
<evidence type="ECO:0000313" key="7">
    <source>
        <dbReference type="Proteomes" id="UP000504610"/>
    </source>
</evidence>
<dbReference type="GO" id="GO:0000987">
    <property type="term" value="F:cis-regulatory region sequence-specific DNA binding"/>
    <property type="evidence" value="ECO:0007669"/>
    <property type="project" value="InterPro"/>
</dbReference>
<keyword evidence="3" id="KW-0238">DNA-binding</keyword>
<sequence>MTTTTTRKICRSKLSVRKDTFFKARAKTVLKKAYELSELCGVDLCVICYDREGNLVNTWPENDEARVKATAERFSRLSEKERNKKSTNLSRFLNKKMMDEKKASLKANDNKFSKKVFIFEDSLRSRLGLFQEKITELVDDLGSDDPSLINADQCQPILMNHLSTTESPADLPTSSLNHPSNFSILLYNHDNGTFTQLANSSALPPSFEQPVIPCNQDYGTNYLDLLLGEQDNKFDLPIAPHPMMHTQTSMFHQQFDHQFMQTQEGMIPYNHTQSSSGYPTMMFS</sequence>
<dbReference type="SUPFAM" id="SSF55455">
    <property type="entry name" value="SRF-like"/>
    <property type="match status" value="1"/>
</dbReference>
<dbReference type="InterPro" id="IPR002100">
    <property type="entry name" value="TF_MADSbox"/>
</dbReference>
<dbReference type="Pfam" id="PF00319">
    <property type="entry name" value="SRF-TF"/>
    <property type="match status" value="1"/>
</dbReference>
<accession>A0A6J0K673</accession>
<name>A0A6J0K673_RAPSA</name>
<protein>
    <submittedName>
        <fullName evidence="8">Agamous-like MADS-box protein AGL93</fullName>
    </submittedName>
</protein>
<evidence type="ECO:0000256" key="5">
    <source>
        <dbReference type="ARBA" id="ARBA00023242"/>
    </source>
</evidence>
<evidence type="ECO:0000256" key="4">
    <source>
        <dbReference type="ARBA" id="ARBA00023163"/>
    </source>
</evidence>
<keyword evidence="7" id="KW-1185">Reference proteome</keyword>
<dbReference type="GO" id="GO:0000981">
    <property type="term" value="F:DNA-binding transcription factor activity, RNA polymerase II-specific"/>
    <property type="evidence" value="ECO:0007669"/>
    <property type="project" value="InterPro"/>
</dbReference>
<dbReference type="InterPro" id="IPR036879">
    <property type="entry name" value="TF_MADSbox_sf"/>
</dbReference>